<protein>
    <recommendedName>
        <fullName evidence="1">Anaphase-promoting complex subunit 2</fullName>
    </recommendedName>
</protein>
<keyword evidence="5" id="KW-0131">Cell cycle</keyword>
<feature type="domain" description="Cullin family profile" evidence="8">
    <location>
        <begin position="450"/>
        <end position="635"/>
    </location>
</feature>
<dbReference type="GO" id="GO:0006511">
    <property type="term" value="P:ubiquitin-dependent protein catabolic process"/>
    <property type="evidence" value="ECO:0007669"/>
    <property type="project" value="InterPro"/>
</dbReference>
<evidence type="ECO:0000256" key="3">
    <source>
        <dbReference type="ARBA" id="ARBA00022776"/>
    </source>
</evidence>
<evidence type="ECO:0000313" key="9">
    <source>
        <dbReference type="EMBL" id="CAD5113184.1"/>
    </source>
</evidence>
<dbReference type="SUPFAM" id="SSF75632">
    <property type="entry name" value="Cullin homology domain"/>
    <property type="match status" value="1"/>
</dbReference>
<evidence type="ECO:0000259" key="8">
    <source>
        <dbReference type="PROSITE" id="PS50069"/>
    </source>
</evidence>
<dbReference type="Gene3D" id="1.10.10.10">
    <property type="entry name" value="Winged helix-like DNA-binding domain superfamily/Winged helix DNA-binding domain"/>
    <property type="match status" value="1"/>
</dbReference>
<dbReference type="PROSITE" id="PS50069">
    <property type="entry name" value="CULLIN_2"/>
    <property type="match status" value="1"/>
</dbReference>
<keyword evidence="3" id="KW-0498">Mitosis</keyword>
<dbReference type="OrthoDB" id="5581181at2759"/>
<feature type="compositionally biased region" description="Acidic residues" evidence="7">
    <location>
        <begin position="662"/>
        <end position="674"/>
    </location>
</feature>
<dbReference type="SUPFAM" id="SSF46785">
    <property type="entry name" value="Winged helix' DNA-binding domain"/>
    <property type="match status" value="1"/>
</dbReference>
<dbReference type="GO" id="GO:0005680">
    <property type="term" value="C:anaphase-promoting complex"/>
    <property type="evidence" value="ECO:0007669"/>
    <property type="project" value="TreeGrafter"/>
</dbReference>
<evidence type="ECO:0000256" key="7">
    <source>
        <dbReference type="SAM" id="MobiDB-lite"/>
    </source>
</evidence>
<organism evidence="9 10">
    <name type="scientific">Dimorphilus gyrociliatus</name>
    <dbReference type="NCBI Taxonomy" id="2664684"/>
    <lineage>
        <taxon>Eukaryota</taxon>
        <taxon>Metazoa</taxon>
        <taxon>Spiralia</taxon>
        <taxon>Lophotrochozoa</taxon>
        <taxon>Annelida</taxon>
        <taxon>Polychaeta</taxon>
        <taxon>Polychaeta incertae sedis</taxon>
        <taxon>Dinophilidae</taxon>
        <taxon>Dimorphilus</taxon>
    </lineage>
</organism>
<sequence length="750" mass="86171">MIYCHISYLRTRDKRKRARILKNENVGNNIRNICNRTIHKMAERDLFENFAKLQNSFYLAVSRTIDPNFKQNIECAFRIVGNYGMISLFADWFGSQLSLYFKDTLIPNLDNEFNSKATDQTSRVYRGLDVLHSGLKSLFDYCNLCDTFIDSNNFTIILQSKIESCILPNLSQPFLDHIMKLYQDISDELYSLDENFSFEVFNQTKANQFRQMNAQMKEINLWKNMCYCYATEAFHETVVKTVKSLSSNEKLIHSPLVPRLSQWLCAFRNKYSRLIGEEASTSVENVPLYVLFEAVAKERIRNIFKLMVHYPDSSRSLIELKDCIDRVPKLKPVLATEIKTAISRRLLHAGVATTEILTAYVAVVKTCRLLLDLDSVVASITRPITDYLRKRNDTIRCLVISVVDEDNDIDLSSFDSLNYSMDFWKTWQPPSTHIDSIDLEESHKDTFNALVDDLGGADLLVKEYAKQLAERMLASPGDLRVDDEIKRIETLKLKFGEPALSACDVMMVDLKESSRIRSCLKKEQTNALILSEHYWPKLQEEEVVLPPEIENRFEEFTNDYQKVKEGRTLKWHKQLGTINMRLELGDKSLNVAVSPAHSALLHLFTVKDEPWSLGDLARESGMTSAAVKRRMNLWLKEGVISPLPDDRFELNTTSTRAAVNESMEENPEEEDEKEEAAKAPSPKKGNVNTVWMYIQGVLRTMESVPKDKLLKILAMFSAHFSQLDIQNLLANKVKNGQLIFSDGVYRLPTL</sequence>
<accession>A0A7I8VC21</accession>
<dbReference type="InterPro" id="IPR014786">
    <property type="entry name" value="ANAPC2_C"/>
</dbReference>
<dbReference type="Proteomes" id="UP000549394">
    <property type="component" value="Unassembled WGS sequence"/>
</dbReference>
<dbReference type="EMBL" id="CAJFCJ010000003">
    <property type="protein sequence ID" value="CAD5113184.1"/>
    <property type="molecule type" value="Genomic_DNA"/>
</dbReference>
<dbReference type="InterPro" id="IPR036388">
    <property type="entry name" value="WH-like_DNA-bd_sf"/>
</dbReference>
<keyword evidence="4" id="KW-0833">Ubl conjugation pathway</keyword>
<dbReference type="Pfam" id="PF08672">
    <property type="entry name" value="ANAPC2"/>
    <property type="match status" value="1"/>
</dbReference>
<dbReference type="GO" id="GO:0031625">
    <property type="term" value="F:ubiquitin protein ligase binding"/>
    <property type="evidence" value="ECO:0007669"/>
    <property type="project" value="InterPro"/>
</dbReference>
<name>A0A7I8VC21_9ANNE</name>
<dbReference type="InterPro" id="IPR036317">
    <property type="entry name" value="Cullin_homology_sf"/>
</dbReference>
<evidence type="ECO:0000313" key="10">
    <source>
        <dbReference type="Proteomes" id="UP000549394"/>
    </source>
</evidence>
<dbReference type="Gene3D" id="3.30.230.130">
    <property type="entry name" value="Cullin, Chain C, Domain 2"/>
    <property type="match status" value="1"/>
</dbReference>
<gene>
    <name evidence="9" type="ORF">DGYR_LOCUS2219</name>
</gene>
<dbReference type="GO" id="GO:0051301">
    <property type="term" value="P:cell division"/>
    <property type="evidence" value="ECO:0007669"/>
    <property type="project" value="UniProtKB-KW"/>
</dbReference>
<dbReference type="Pfam" id="PF26557">
    <property type="entry name" value="Cullin_AB"/>
    <property type="match status" value="1"/>
</dbReference>
<dbReference type="SMART" id="SM01013">
    <property type="entry name" value="APC2"/>
    <property type="match status" value="1"/>
</dbReference>
<dbReference type="InterPro" id="IPR044554">
    <property type="entry name" value="ANAPC2"/>
</dbReference>
<proteinExistence type="inferred from homology"/>
<keyword evidence="2" id="KW-0132">Cell division</keyword>
<evidence type="ECO:0000256" key="2">
    <source>
        <dbReference type="ARBA" id="ARBA00022618"/>
    </source>
</evidence>
<dbReference type="InterPro" id="IPR016158">
    <property type="entry name" value="Cullin_homology"/>
</dbReference>
<dbReference type="InterPro" id="IPR057975">
    <property type="entry name" value="TPR_ANAPC2"/>
</dbReference>
<dbReference type="InterPro" id="IPR059120">
    <property type="entry name" value="Cullin-like_AB"/>
</dbReference>
<dbReference type="GO" id="GO:0070979">
    <property type="term" value="P:protein K11-linked ubiquitination"/>
    <property type="evidence" value="ECO:0007669"/>
    <property type="project" value="TreeGrafter"/>
</dbReference>
<evidence type="ECO:0000256" key="5">
    <source>
        <dbReference type="ARBA" id="ARBA00023306"/>
    </source>
</evidence>
<dbReference type="PANTHER" id="PTHR45957">
    <property type="entry name" value="ANAPHASE-PROMOTING COMPLEX SUBUNIT 2"/>
    <property type="match status" value="1"/>
</dbReference>
<dbReference type="GO" id="GO:0007091">
    <property type="term" value="P:metaphase/anaphase transition of mitotic cell cycle"/>
    <property type="evidence" value="ECO:0007669"/>
    <property type="project" value="TreeGrafter"/>
</dbReference>
<dbReference type="Pfam" id="PF25773">
    <property type="entry name" value="TPR_ANAPC2"/>
    <property type="match status" value="1"/>
</dbReference>
<dbReference type="PANTHER" id="PTHR45957:SF1">
    <property type="entry name" value="ANAPHASE-PROMOTING COMPLEX SUBUNIT 2"/>
    <property type="match status" value="1"/>
</dbReference>
<dbReference type="AlphaFoldDB" id="A0A7I8VC21"/>
<comment type="caution">
    <text evidence="9">The sequence shown here is derived from an EMBL/GenBank/DDBJ whole genome shotgun (WGS) entry which is preliminary data.</text>
</comment>
<evidence type="ECO:0000256" key="1">
    <source>
        <dbReference type="ARBA" id="ARBA00016068"/>
    </source>
</evidence>
<comment type="similarity">
    <text evidence="6">Belongs to the cullin family.</text>
</comment>
<dbReference type="InterPro" id="IPR036390">
    <property type="entry name" value="WH_DNA-bd_sf"/>
</dbReference>
<feature type="region of interest" description="Disordered" evidence="7">
    <location>
        <begin position="657"/>
        <end position="683"/>
    </location>
</feature>
<evidence type="ECO:0000256" key="6">
    <source>
        <dbReference type="PROSITE-ProRule" id="PRU00330"/>
    </source>
</evidence>
<reference evidence="9 10" key="1">
    <citation type="submission" date="2020-08" db="EMBL/GenBank/DDBJ databases">
        <authorList>
            <person name="Hejnol A."/>
        </authorList>
    </citation>
    <scope>NUCLEOTIDE SEQUENCE [LARGE SCALE GENOMIC DNA]</scope>
</reference>
<keyword evidence="10" id="KW-1185">Reference proteome</keyword>
<dbReference type="SMART" id="SM00182">
    <property type="entry name" value="CULLIN"/>
    <property type="match status" value="1"/>
</dbReference>
<evidence type="ECO:0000256" key="4">
    <source>
        <dbReference type="ARBA" id="ARBA00022786"/>
    </source>
</evidence>